<evidence type="ECO:0000256" key="1">
    <source>
        <dbReference type="SAM" id="MobiDB-lite"/>
    </source>
</evidence>
<accession>A0A9N8V2B7</accession>
<feature type="region of interest" description="Disordered" evidence="1">
    <location>
        <begin position="15"/>
        <end position="34"/>
    </location>
</feature>
<dbReference type="EMBL" id="CAJVPQ010000002">
    <property type="protein sequence ID" value="CAG8435693.1"/>
    <property type="molecule type" value="Genomic_DNA"/>
</dbReference>
<organism evidence="2 3">
    <name type="scientific">Funneliformis caledonium</name>
    <dbReference type="NCBI Taxonomy" id="1117310"/>
    <lineage>
        <taxon>Eukaryota</taxon>
        <taxon>Fungi</taxon>
        <taxon>Fungi incertae sedis</taxon>
        <taxon>Mucoromycota</taxon>
        <taxon>Glomeromycotina</taxon>
        <taxon>Glomeromycetes</taxon>
        <taxon>Glomerales</taxon>
        <taxon>Glomeraceae</taxon>
        <taxon>Funneliformis</taxon>
    </lineage>
</organism>
<comment type="caution">
    <text evidence="2">The sequence shown here is derived from an EMBL/GenBank/DDBJ whole genome shotgun (WGS) entry which is preliminary data.</text>
</comment>
<name>A0A9N8V2B7_9GLOM</name>
<dbReference type="AlphaFoldDB" id="A0A9N8V2B7"/>
<proteinExistence type="predicted"/>
<keyword evidence="3" id="KW-1185">Reference proteome</keyword>
<evidence type="ECO:0000313" key="2">
    <source>
        <dbReference type="EMBL" id="CAG8435693.1"/>
    </source>
</evidence>
<protein>
    <submittedName>
        <fullName evidence="2">10304_t:CDS:1</fullName>
    </submittedName>
</protein>
<sequence length="126" mass="15184">MTLWTFFARTYEKTSRDGRTSSQQKREEDSDNFSEPWNVILRQNRHITRVHGIPTEESDDDMEERETSSVESTDLMMMMKRKYHIPLINRFDNKELRKLLRVEVDLYEGIEETFLVKGVIYFMLII</sequence>
<dbReference type="Proteomes" id="UP000789570">
    <property type="component" value="Unassembled WGS sequence"/>
</dbReference>
<reference evidence="2" key="1">
    <citation type="submission" date="2021-06" db="EMBL/GenBank/DDBJ databases">
        <authorList>
            <person name="Kallberg Y."/>
            <person name="Tangrot J."/>
            <person name="Rosling A."/>
        </authorList>
    </citation>
    <scope>NUCLEOTIDE SEQUENCE</scope>
    <source>
        <strain evidence="2">UK204</strain>
    </source>
</reference>
<feature type="compositionally biased region" description="Basic and acidic residues" evidence="1">
    <location>
        <begin position="15"/>
        <end position="28"/>
    </location>
</feature>
<evidence type="ECO:0000313" key="3">
    <source>
        <dbReference type="Proteomes" id="UP000789570"/>
    </source>
</evidence>
<gene>
    <name evidence="2" type="ORF">FCALED_LOCUS23</name>
</gene>
<feature type="region of interest" description="Disordered" evidence="1">
    <location>
        <begin position="50"/>
        <end position="71"/>
    </location>
</feature>